<feature type="domain" description="Glycosyl transferase family 1" evidence="2">
    <location>
        <begin position="220"/>
        <end position="378"/>
    </location>
</feature>
<dbReference type="Proteomes" id="UP000176421">
    <property type="component" value="Unassembled WGS sequence"/>
</dbReference>
<organism evidence="3 4">
    <name type="scientific">Candidatus Staskawiczbacteria bacterium RIFCSPHIGHO2_02_FULL_34_9</name>
    <dbReference type="NCBI Taxonomy" id="1802206"/>
    <lineage>
        <taxon>Bacteria</taxon>
        <taxon>Candidatus Staskawicziibacteriota</taxon>
    </lineage>
</organism>
<name>A0A1G2I4F4_9BACT</name>
<dbReference type="GO" id="GO:0016757">
    <property type="term" value="F:glycosyltransferase activity"/>
    <property type="evidence" value="ECO:0007669"/>
    <property type="project" value="InterPro"/>
</dbReference>
<accession>A0A1G2I4F4</accession>
<evidence type="ECO:0000313" key="3">
    <source>
        <dbReference type="EMBL" id="OGZ69676.1"/>
    </source>
</evidence>
<keyword evidence="1" id="KW-0808">Transferase</keyword>
<comment type="caution">
    <text evidence="3">The sequence shown here is derived from an EMBL/GenBank/DDBJ whole genome shotgun (WGS) entry which is preliminary data.</text>
</comment>
<dbReference type="Gene3D" id="3.40.50.2000">
    <property type="entry name" value="Glycogen Phosphorylase B"/>
    <property type="match status" value="1"/>
</dbReference>
<dbReference type="EMBL" id="MHOS01000004">
    <property type="protein sequence ID" value="OGZ69676.1"/>
    <property type="molecule type" value="Genomic_DNA"/>
</dbReference>
<dbReference type="Pfam" id="PF00534">
    <property type="entry name" value="Glycos_transf_1"/>
    <property type="match status" value="1"/>
</dbReference>
<dbReference type="CDD" id="cd03809">
    <property type="entry name" value="GT4_MtfB-like"/>
    <property type="match status" value="1"/>
</dbReference>
<proteinExistence type="predicted"/>
<dbReference type="STRING" id="1802206.A3D35_00240"/>
<gene>
    <name evidence="3" type="ORF">A3D35_00240</name>
</gene>
<evidence type="ECO:0000256" key="1">
    <source>
        <dbReference type="ARBA" id="ARBA00022679"/>
    </source>
</evidence>
<evidence type="ECO:0000259" key="2">
    <source>
        <dbReference type="Pfam" id="PF00534"/>
    </source>
</evidence>
<protein>
    <recommendedName>
        <fullName evidence="2">Glycosyl transferase family 1 domain-containing protein</fullName>
    </recommendedName>
</protein>
<dbReference type="PANTHER" id="PTHR46401:SF2">
    <property type="entry name" value="GLYCOSYLTRANSFERASE WBBK-RELATED"/>
    <property type="match status" value="1"/>
</dbReference>
<sequence length="403" mass="46601">MELNKKNIGIIFPVSRKMGIFQLALSTAEGLINYCNDFNYTILYFGEESPETYIKIKNSQNVTFVTLDASKNNLWGKIKTIINLLIGKPIFIINKKNKEILRKYNIDLLIPPSPLLLAFDNNIPYIVPIPDVMYKYYPGFPEYSFKDNIISDIVFRYSAKYARLCITDSASGKNDVMKFFHQPEDKIRAIPYIPPGYVFENKDMTRNQANDILLKYTLPDKFIFYPAQFWFHKNHLRLVKSIAIIKQRYQEEVNLVLVGDPNANKENYEKVMDLARSSGIENQIFSLGYVTDEEIVALYKKSIALVFASVGGPTNIPIVEAMLLGTPVVCPNLFAMPDQVQDAGVLFDPFNPEDMAEKIKEVWENENLRKQMIEKGYRRAKYFTHENYAKMWIEAVRRSLNKI</sequence>
<dbReference type="AlphaFoldDB" id="A0A1G2I4F4"/>
<evidence type="ECO:0000313" key="4">
    <source>
        <dbReference type="Proteomes" id="UP000176421"/>
    </source>
</evidence>
<reference evidence="3 4" key="1">
    <citation type="journal article" date="2016" name="Nat. Commun.">
        <title>Thousands of microbial genomes shed light on interconnected biogeochemical processes in an aquifer system.</title>
        <authorList>
            <person name="Anantharaman K."/>
            <person name="Brown C.T."/>
            <person name="Hug L.A."/>
            <person name="Sharon I."/>
            <person name="Castelle C.J."/>
            <person name="Probst A.J."/>
            <person name="Thomas B.C."/>
            <person name="Singh A."/>
            <person name="Wilkins M.J."/>
            <person name="Karaoz U."/>
            <person name="Brodie E.L."/>
            <person name="Williams K.H."/>
            <person name="Hubbard S.S."/>
            <person name="Banfield J.F."/>
        </authorList>
    </citation>
    <scope>NUCLEOTIDE SEQUENCE [LARGE SCALE GENOMIC DNA]</scope>
</reference>
<dbReference type="SUPFAM" id="SSF53756">
    <property type="entry name" value="UDP-Glycosyltransferase/glycogen phosphorylase"/>
    <property type="match status" value="1"/>
</dbReference>
<dbReference type="PANTHER" id="PTHR46401">
    <property type="entry name" value="GLYCOSYLTRANSFERASE WBBK-RELATED"/>
    <property type="match status" value="1"/>
</dbReference>
<dbReference type="InterPro" id="IPR001296">
    <property type="entry name" value="Glyco_trans_1"/>
</dbReference>